<protein>
    <recommendedName>
        <fullName evidence="3">Tetratricopeptide repeat-containing protein</fullName>
    </recommendedName>
</protein>
<reference evidence="2" key="1">
    <citation type="journal article" date="2019" name="Int. J. Syst. Evol. Microbiol.">
        <title>The Global Catalogue of Microorganisms (GCM) 10K type strain sequencing project: providing services to taxonomists for standard genome sequencing and annotation.</title>
        <authorList>
            <consortium name="The Broad Institute Genomics Platform"/>
            <consortium name="The Broad Institute Genome Sequencing Center for Infectious Disease"/>
            <person name="Wu L."/>
            <person name="Ma J."/>
        </authorList>
    </citation>
    <scope>NUCLEOTIDE SEQUENCE [LARGE SCALE GENOMIC DNA]</scope>
    <source>
        <strain evidence="2">DT43</strain>
    </source>
</reference>
<evidence type="ECO:0000313" key="2">
    <source>
        <dbReference type="Proteomes" id="UP001596012"/>
    </source>
</evidence>
<dbReference type="EMBL" id="JBHSFG010000017">
    <property type="protein sequence ID" value="MFC4464919.1"/>
    <property type="molecule type" value="Genomic_DNA"/>
</dbReference>
<dbReference type="RefSeq" id="WP_386340497.1">
    <property type="nucleotide sequence ID" value="NZ_JBHSFG010000017.1"/>
</dbReference>
<proteinExistence type="predicted"/>
<organism evidence="1 2">
    <name type="scientific">Streptomyces xiangluensis</name>
    <dbReference type="NCBI Taxonomy" id="2665720"/>
    <lineage>
        <taxon>Bacteria</taxon>
        <taxon>Bacillati</taxon>
        <taxon>Actinomycetota</taxon>
        <taxon>Actinomycetes</taxon>
        <taxon>Kitasatosporales</taxon>
        <taxon>Streptomycetaceae</taxon>
        <taxon>Streptomyces</taxon>
    </lineage>
</organism>
<comment type="caution">
    <text evidence="1">The sequence shown here is derived from an EMBL/GenBank/DDBJ whole genome shotgun (WGS) entry which is preliminary data.</text>
</comment>
<evidence type="ECO:0008006" key="3">
    <source>
        <dbReference type="Google" id="ProtNLM"/>
    </source>
</evidence>
<sequence>MLSCPMCRKPLPGTPSRCYACRGDLSALRHLRALADHHFNDAVRAARTQRWDQAAELLAVALVLNPADEEARGLLRKVHLHQKRVRKGARNRTFRR</sequence>
<gene>
    <name evidence="1" type="ORF">ACFPH6_10260</name>
</gene>
<name>A0ABV8YJI5_9ACTN</name>
<evidence type="ECO:0000313" key="1">
    <source>
        <dbReference type="EMBL" id="MFC4464919.1"/>
    </source>
</evidence>
<dbReference type="Proteomes" id="UP001596012">
    <property type="component" value="Unassembled WGS sequence"/>
</dbReference>
<accession>A0ABV8YJI5</accession>
<keyword evidence="2" id="KW-1185">Reference proteome</keyword>